<accession>A0A8I6RT93</accession>
<dbReference type="AlphaFoldDB" id="A0A8I6RT93"/>
<dbReference type="PANTHER" id="PTHR19321">
    <property type="entry name" value="PROTEIN REGULATOR OF CYTOKINESIS 1 PRC1-RELATED"/>
    <property type="match status" value="1"/>
</dbReference>
<feature type="coiled-coil region" evidence="1">
    <location>
        <begin position="219"/>
        <end position="246"/>
    </location>
</feature>
<dbReference type="EnsemblMetazoa" id="XM_014394256.2">
    <property type="protein sequence ID" value="XP_014249742.1"/>
    <property type="gene ID" value="LOC106666800"/>
</dbReference>
<dbReference type="Gene3D" id="1.20.58.1520">
    <property type="match status" value="1"/>
</dbReference>
<proteinExistence type="predicted"/>
<name>A0A8I6RT93_CIMLE</name>
<dbReference type="GO" id="GO:0051256">
    <property type="term" value="P:mitotic spindle midzone assembly"/>
    <property type="evidence" value="ECO:0007669"/>
    <property type="project" value="TreeGrafter"/>
</dbReference>
<feature type="region of interest" description="Disordered" evidence="2">
    <location>
        <begin position="449"/>
        <end position="475"/>
    </location>
</feature>
<dbReference type="InterPro" id="IPR007145">
    <property type="entry name" value="MAP65_Ase1_PRC1"/>
</dbReference>
<dbReference type="Pfam" id="PF03999">
    <property type="entry name" value="MAP65_ASE1"/>
    <property type="match status" value="1"/>
</dbReference>
<evidence type="ECO:0000313" key="4">
    <source>
        <dbReference type="Proteomes" id="UP000494040"/>
    </source>
</evidence>
<feature type="compositionally biased region" description="Polar residues" evidence="2">
    <location>
        <begin position="597"/>
        <end position="606"/>
    </location>
</feature>
<evidence type="ECO:0008006" key="5">
    <source>
        <dbReference type="Google" id="ProtNLM"/>
    </source>
</evidence>
<dbReference type="OrthoDB" id="642895at2759"/>
<dbReference type="PANTHER" id="PTHR19321:SF41">
    <property type="entry name" value="FASCETTO-RELATED"/>
    <property type="match status" value="1"/>
</dbReference>
<protein>
    <recommendedName>
        <fullName evidence="5">Protein regulator of cytokinesis 1</fullName>
    </recommendedName>
</protein>
<dbReference type="RefSeq" id="XP_014249742.1">
    <property type="nucleotide sequence ID" value="XM_014394256.2"/>
</dbReference>
<keyword evidence="4" id="KW-1185">Reference proteome</keyword>
<dbReference type="Proteomes" id="UP000494040">
    <property type="component" value="Unassembled WGS sequence"/>
</dbReference>
<feature type="coiled-coil region" evidence="1">
    <location>
        <begin position="59"/>
        <end position="93"/>
    </location>
</feature>
<sequence>MSAKLIENGIQELLKKFDTMTIEFISELLQKWKTMYVVDDIFIDKKFKQLLNYLEEFYSEILESSEKRKEELIKEIEDKLKEHSLLQKELRLEIKRNVKENEPLTVVISKLDDAMSEYKELKNMRIKKMEALKLKETELCALLSRPELEINDPVPSEAQLIQIEEYIFKLQQEKIEKQSIYHTAKARITEMMGRLEQEPQLAFEKEVFGEKFILSDENLKQLKALESCLENDIEHAEMKISLLKAKLEKLWSRINVDRDYKQEFFVKYKGVGKSVSDAFMAELERCEEIKLANIKPMVLNARQEISDLWDKLTYVDEQRKEFHPYYTDLFSEDVLDLHEMECTKLHNFYEENKLIFELADKREVLWQRMLHLEDVAQDKSRLFNNRGGKLLKEEKERKHLENSLPKIDAQLRQELSNFQENHGTPFLWYGEDLLAKINSSWEERAQLKQSKIQSRKNVQKSEANAPMSAKRKTPMTPKVVGNKKVCRRQDESQGVGNQTIIISGSDTNGKVYQAKCLKKTPSSQVYPIQAMTPAPADVSNASIASYSHFQEQIESVYLVTPKSCNGKRPAQKENDASPIRTHSSPTATPKSAKRTRYITTGLTTPKITPRRLITGSASEKKRLLPR</sequence>
<dbReference type="GO" id="GO:1990023">
    <property type="term" value="C:mitotic spindle midzone"/>
    <property type="evidence" value="ECO:0007669"/>
    <property type="project" value="TreeGrafter"/>
</dbReference>
<evidence type="ECO:0000256" key="1">
    <source>
        <dbReference type="SAM" id="Coils"/>
    </source>
</evidence>
<evidence type="ECO:0000313" key="3">
    <source>
        <dbReference type="EnsemblMetazoa" id="XP_014249742.1"/>
    </source>
</evidence>
<reference evidence="3" key="1">
    <citation type="submission" date="2022-01" db="UniProtKB">
        <authorList>
            <consortium name="EnsemblMetazoa"/>
        </authorList>
    </citation>
    <scope>IDENTIFICATION</scope>
</reference>
<dbReference type="GO" id="GO:0005737">
    <property type="term" value="C:cytoplasm"/>
    <property type="evidence" value="ECO:0007669"/>
    <property type="project" value="TreeGrafter"/>
</dbReference>
<dbReference type="OMA" id="IDVQINC"/>
<feature type="compositionally biased region" description="Polar residues" evidence="2">
    <location>
        <begin position="580"/>
        <end position="589"/>
    </location>
</feature>
<dbReference type="GO" id="GO:0008017">
    <property type="term" value="F:microtubule binding"/>
    <property type="evidence" value="ECO:0007669"/>
    <property type="project" value="InterPro"/>
</dbReference>
<dbReference type="GeneID" id="106666800"/>
<feature type="region of interest" description="Disordered" evidence="2">
    <location>
        <begin position="563"/>
        <end position="626"/>
    </location>
</feature>
<dbReference type="KEGG" id="clec:106666800"/>
<organism evidence="3 4">
    <name type="scientific">Cimex lectularius</name>
    <name type="common">Bed bug</name>
    <name type="synonym">Acanthia lectularia</name>
    <dbReference type="NCBI Taxonomy" id="79782"/>
    <lineage>
        <taxon>Eukaryota</taxon>
        <taxon>Metazoa</taxon>
        <taxon>Ecdysozoa</taxon>
        <taxon>Arthropoda</taxon>
        <taxon>Hexapoda</taxon>
        <taxon>Insecta</taxon>
        <taxon>Pterygota</taxon>
        <taxon>Neoptera</taxon>
        <taxon>Paraneoptera</taxon>
        <taxon>Hemiptera</taxon>
        <taxon>Heteroptera</taxon>
        <taxon>Panheteroptera</taxon>
        <taxon>Cimicomorpha</taxon>
        <taxon>Cimicidae</taxon>
        <taxon>Cimex</taxon>
    </lineage>
</organism>
<evidence type="ECO:0000256" key="2">
    <source>
        <dbReference type="SAM" id="MobiDB-lite"/>
    </source>
</evidence>
<keyword evidence="1" id="KW-0175">Coiled coil</keyword>